<organism evidence="2">
    <name type="scientific">Gibberella zeae (strain ATCC MYA-4620 / CBS 123657 / FGSC 9075 / NRRL 31084 / PH-1)</name>
    <name type="common">Wheat head blight fungus</name>
    <name type="synonym">Fusarium graminearum</name>
    <dbReference type="NCBI Taxonomy" id="229533"/>
    <lineage>
        <taxon>Eukaryota</taxon>
        <taxon>Fungi</taxon>
        <taxon>Dikarya</taxon>
        <taxon>Ascomycota</taxon>
        <taxon>Pezizomycotina</taxon>
        <taxon>Sordariomycetes</taxon>
        <taxon>Hypocreomycetidae</taxon>
        <taxon>Hypocreales</taxon>
        <taxon>Nectriaceae</taxon>
        <taxon>Fusarium</taxon>
    </lineage>
</organism>
<accession>A0A0E0SAT0</accession>
<evidence type="ECO:0000313" key="2">
    <source>
        <dbReference type="EnsemblFungi" id="CEF83543"/>
    </source>
</evidence>
<protein>
    <submittedName>
        <fullName evidence="1">Chromosome 4, complete genome</fullName>
    </submittedName>
</protein>
<proteinExistence type="predicted"/>
<reference evidence="1 3" key="4">
    <citation type="journal article" date="2015" name="BMC Genomics">
        <title>The completed genome sequence of the pathogenic ascomycete fungus Fusarium graminearum.</title>
        <authorList>
            <person name="King R."/>
            <person name="Urban M."/>
            <person name="Hammond-Kosack M.C."/>
            <person name="Hassani-Pak K."/>
            <person name="Hammond-Kosack K.E."/>
        </authorList>
    </citation>
    <scope>NUCLEOTIDE SEQUENCE [LARGE SCALE GENOMIC DNA]</scope>
    <source>
        <strain evidence="3">ATCC MYA-4620 / CBS 123657 / FGSC 9075 / NRRL 31084 / PH-1</strain>
        <strain evidence="1">PH-1</strain>
    </source>
</reference>
<dbReference type="InterPro" id="IPR036514">
    <property type="entry name" value="SGNH_hydro_sf"/>
</dbReference>
<name>A0A0E0SAT0_GIBZE</name>
<dbReference type="CDD" id="cd01841">
    <property type="entry name" value="NnaC_like"/>
    <property type="match status" value="1"/>
</dbReference>
<dbReference type="VEuPathDB" id="FungiDB:FGRAMPH1_01G27001"/>
<dbReference type="Gene3D" id="3.40.50.1110">
    <property type="entry name" value="SGNH hydrolase"/>
    <property type="match status" value="1"/>
</dbReference>
<reference evidence="2 3" key="2">
    <citation type="journal article" date="2010" name="Nature">
        <title>Comparative genomics reveals mobile pathogenicity chromosomes in Fusarium.</title>
        <authorList>
            <person name="Ma L.J."/>
            <person name="van der Does H.C."/>
            <person name="Borkovich K.A."/>
            <person name="Coleman J.J."/>
            <person name="Daboussi M.J."/>
            <person name="Di Pietro A."/>
            <person name="Dufresne M."/>
            <person name="Freitag M."/>
            <person name="Grabherr M."/>
            <person name="Henrissat B."/>
            <person name="Houterman P.M."/>
            <person name="Kang S."/>
            <person name="Shim W.B."/>
            <person name="Woloshuk C."/>
            <person name="Xie X."/>
            <person name="Xu J.R."/>
            <person name="Antoniw J."/>
            <person name="Baker S.E."/>
            <person name="Bluhm B.H."/>
            <person name="Breakspear A."/>
            <person name="Brown D.W."/>
            <person name="Butchko R.A."/>
            <person name="Chapman S."/>
            <person name="Coulson R."/>
            <person name="Coutinho P.M."/>
            <person name="Danchin E.G."/>
            <person name="Diener A."/>
            <person name="Gale L.R."/>
            <person name="Gardiner D.M."/>
            <person name="Goff S."/>
            <person name="Hammond-Kosack K.E."/>
            <person name="Hilburn K."/>
            <person name="Hua-Van A."/>
            <person name="Jonkers W."/>
            <person name="Kazan K."/>
            <person name="Kodira C.D."/>
            <person name="Koehrsen M."/>
            <person name="Kumar L."/>
            <person name="Lee Y.H."/>
            <person name="Li L."/>
            <person name="Manners J.M."/>
            <person name="Miranda-Saavedra D."/>
            <person name="Mukherjee M."/>
            <person name="Park G."/>
            <person name="Park J."/>
            <person name="Park S.Y."/>
            <person name="Proctor R.H."/>
            <person name="Regev A."/>
            <person name="Ruiz-Roldan M.C."/>
            <person name="Sain D."/>
            <person name="Sakthikumar S."/>
            <person name="Sykes S."/>
            <person name="Schwartz D.C."/>
            <person name="Turgeon B.G."/>
            <person name="Wapinski I."/>
            <person name="Yoder O."/>
            <person name="Young S."/>
            <person name="Zeng Q."/>
            <person name="Zhou S."/>
            <person name="Galagan J."/>
            <person name="Cuomo C.A."/>
            <person name="Kistler H.C."/>
            <person name="Rep M."/>
        </authorList>
    </citation>
    <scope>GENOME REANNOTATION</scope>
    <source>
        <strain evidence="3">ATCC MYA-4620 / CBS 123657 / FGSC 9075 / NRRL 31084 / PH-1</strain>
        <strain evidence="2">PH-1 / ATCC MYA-4620 / FGSC 9075 / NRRL 31084</strain>
    </source>
</reference>
<reference evidence="2" key="5">
    <citation type="submission" date="2017-01" db="UniProtKB">
        <authorList>
            <consortium name="EnsemblFungi"/>
        </authorList>
    </citation>
    <scope>IDENTIFICATION</scope>
    <source>
        <strain evidence="2">PH-1 / ATCC MYA-4620 / FGSC 9075 / NRRL 31084</strain>
    </source>
</reference>
<reference evidence="2 3" key="1">
    <citation type="journal article" date="2007" name="Science">
        <title>The Fusarium graminearum genome reveals a link between localized polymorphism and pathogen specialization.</title>
        <authorList>
            <person name="Cuomo C.A."/>
            <person name="Gueldener U."/>
            <person name="Xu J.-R."/>
            <person name="Trail F."/>
            <person name="Turgeon B.G."/>
            <person name="Di Pietro A."/>
            <person name="Walton J.D."/>
            <person name="Ma L.-J."/>
            <person name="Baker S.E."/>
            <person name="Rep M."/>
            <person name="Adam G."/>
            <person name="Antoniw J."/>
            <person name="Baldwin T."/>
            <person name="Calvo S.E."/>
            <person name="Chang Y.-L."/>
            <person name="DeCaprio D."/>
            <person name="Gale L.R."/>
            <person name="Gnerre S."/>
            <person name="Goswami R.S."/>
            <person name="Hammond-Kosack K."/>
            <person name="Harris L.J."/>
            <person name="Hilburn K."/>
            <person name="Kennell J.C."/>
            <person name="Kroken S."/>
            <person name="Magnuson J.K."/>
            <person name="Mannhaupt G."/>
            <person name="Mauceli E.W."/>
            <person name="Mewes H.-W."/>
            <person name="Mitterbauer R."/>
            <person name="Muehlbauer G."/>
            <person name="Muensterkoetter M."/>
            <person name="Nelson D."/>
            <person name="O'Donnell K."/>
            <person name="Ouellet T."/>
            <person name="Qi W."/>
            <person name="Quesneville H."/>
            <person name="Roncero M.I.G."/>
            <person name="Seong K.-Y."/>
            <person name="Tetko I.V."/>
            <person name="Urban M."/>
            <person name="Waalwijk C."/>
            <person name="Ward T.J."/>
            <person name="Yao J."/>
            <person name="Birren B.W."/>
            <person name="Kistler H.C."/>
        </authorList>
    </citation>
    <scope>NUCLEOTIDE SEQUENCE [LARGE SCALE GENOMIC DNA]</scope>
    <source>
        <strain evidence="3">ATCC MYA-4620 / CBS 123657 / FGSC 9075 / NRRL 31084 / PH-1</strain>
        <strain evidence="2">PH-1 / ATCC MYA-4620 / FGSC 9075 / NRRL 31084</strain>
    </source>
</reference>
<sequence>MAGKRPSFTDEYLIRHFKTNPWGQYTIAFLGTTLFGRLKWYAAHEPRIFKENPCILNLGGHLGADKIQNVLALIDQGFLRSLQNHQPNLQSFYLQMGTDHLTENGLSNSAVQDYARVVESIREEFPNAQIILTAFLIQRGLSETAIERANDALRYIAQQDSKPVEFLPFGPDQKGIMSSDGIHLTSDGNRKWYHFLQGDIDNR</sequence>
<dbReference type="InParanoid" id="A0A0E0SAT0"/>
<dbReference type="EnsemblFungi" id="CEF83543">
    <property type="protein sequence ID" value="CEF83543"/>
    <property type="gene ID" value="FGRRES_17221"/>
</dbReference>
<dbReference type="AlphaFoldDB" id="A0A0E0SAT0"/>
<keyword evidence="3" id="KW-1185">Reference proteome</keyword>
<reference key="3">
    <citation type="submission" date="2014-02" db="EMBL/GenBank/DDBJ databases">
        <title>A revised Fusarium graminearum genomic reference sequence using whole shotgun re-sequencing.</title>
        <authorList>
            <person name="King R."/>
            <person name="Urban M."/>
            <person name="Hassani-Pak K."/>
            <person name="Hammond-Kosack K."/>
        </authorList>
    </citation>
    <scope>NUCLEOTIDE SEQUENCE</scope>
    <source>
        <strain>PH-1</strain>
    </source>
</reference>
<dbReference type="STRING" id="229533.A0A0E0SAT0"/>
<gene>
    <name evidence="2" type="primary">FG09472.1</name>
    <name evidence="1" type="ORF">FGRAMPH1_01T27001</name>
</gene>
<evidence type="ECO:0000313" key="1">
    <source>
        <dbReference type="EMBL" id="CEF83543.1"/>
    </source>
</evidence>
<dbReference type="Proteomes" id="UP000070720">
    <property type="component" value="Chromosome 4"/>
</dbReference>
<dbReference type="SUPFAM" id="SSF52266">
    <property type="entry name" value="SGNH hydrolase"/>
    <property type="match status" value="1"/>
</dbReference>
<evidence type="ECO:0000313" key="3">
    <source>
        <dbReference type="Proteomes" id="UP000070720"/>
    </source>
</evidence>
<dbReference type="EMBL" id="HG970335">
    <property type="protein sequence ID" value="CEF83543.1"/>
    <property type="molecule type" value="Genomic_DNA"/>
</dbReference>